<dbReference type="InterPro" id="IPR036374">
    <property type="entry name" value="OxRdtase_Mopterin-bd_sf"/>
</dbReference>
<dbReference type="InterPro" id="IPR005066">
    <property type="entry name" value="MoCF_OxRdtse_dimer"/>
</dbReference>
<evidence type="ECO:0000256" key="5">
    <source>
        <dbReference type="ARBA" id="ARBA00023002"/>
    </source>
</evidence>
<keyword evidence="2" id="KW-0500">Molybdenum</keyword>
<evidence type="ECO:0000256" key="7">
    <source>
        <dbReference type="SAM" id="MobiDB-lite"/>
    </source>
</evidence>
<accession>A0A7S1P2K1</accession>
<dbReference type="Pfam" id="PF00174">
    <property type="entry name" value="Oxidored_molyb"/>
    <property type="match status" value="1"/>
</dbReference>
<dbReference type="InterPro" id="IPR014756">
    <property type="entry name" value="Ig_E-set"/>
</dbReference>
<sequence length="506" mass="55755">MSDTDSTATPTPMGSAGVPTQGKSLYHTIRMPKGDTVFDGTADTPDDKWIKRRPEMVRLTGKHPFNSEPPLTLIKESFYTPQELLYVRTHGDTPQLDEKTHSVKVDGLVSKPLTLSVEQIKQFSKTDISMVMVCAGNRRKEQNMIKQTVGFNWGPTGCGNVIWTGCLLRDVLLHCGVDTEEARHVCFVGADKLAHDHYGTSIPMSKVMDPEGGVLLAWECNGEPLLPDHGYPIRVVMPGYIGGRAVKWLTNISVSKEQSTNYYHYRDNKVYPSHVDQQNVGPEGWWEDNTWCINDLNVNGAITNILHQQTHDISKPLKLSGYAYSGGGHRIIRPEVSIDGGKTWKMATITVEPKTQYGRTYEWSFWETEVQLTPSTEQICFRAWDDAMNVMPDRPNWTLMGMLNNSWYRIQVTKKAANTVELGLPHWAHKDAPNHPLNVLKAPHITDTLGGPTSTTTTTTTPAASASKGGAAPAVAPSVALMGGMAVTCSLAAGLLGFALAQRKTV</sequence>
<keyword evidence="3" id="KW-0349">Heme</keyword>
<dbReference type="PANTHER" id="PTHR19372">
    <property type="entry name" value="SULFITE REDUCTASE"/>
    <property type="match status" value="1"/>
</dbReference>
<protein>
    <submittedName>
        <fullName evidence="11">Uncharacterized protein</fullName>
    </submittedName>
</protein>
<evidence type="ECO:0000259" key="10">
    <source>
        <dbReference type="Pfam" id="PF03404"/>
    </source>
</evidence>
<keyword evidence="5" id="KW-0560">Oxidoreductase</keyword>
<evidence type="ECO:0000256" key="1">
    <source>
        <dbReference type="ARBA" id="ARBA00001924"/>
    </source>
</evidence>
<feature type="compositionally biased region" description="Polar residues" evidence="7">
    <location>
        <begin position="1"/>
        <end position="12"/>
    </location>
</feature>
<evidence type="ECO:0000256" key="6">
    <source>
        <dbReference type="ARBA" id="ARBA00023004"/>
    </source>
</evidence>
<reference evidence="11" key="1">
    <citation type="submission" date="2021-01" db="EMBL/GenBank/DDBJ databases">
        <authorList>
            <person name="Corre E."/>
            <person name="Pelletier E."/>
            <person name="Niang G."/>
            <person name="Scheremetjew M."/>
            <person name="Finn R."/>
            <person name="Kale V."/>
            <person name="Holt S."/>
            <person name="Cochrane G."/>
            <person name="Meng A."/>
            <person name="Brown T."/>
            <person name="Cohen L."/>
        </authorList>
    </citation>
    <scope>NUCLEOTIDE SEQUENCE</scope>
    <source>
        <strain evidence="11">CCMP3346</strain>
    </source>
</reference>
<dbReference type="PRINTS" id="PR00407">
    <property type="entry name" value="EUMOPTERIN"/>
</dbReference>
<dbReference type="Gene3D" id="2.60.40.650">
    <property type="match status" value="1"/>
</dbReference>
<feature type="transmembrane region" description="Helical" evidence="8">
    <location>
        <begin position="479"/>
        <end position="501"/>
    </location>
</feature>
<dbReference type="SUPFAM" id="SSF56524">
    <property type="entry name" value="Oxidoreductase molybdopterin-binding domain"/>
    <property type="match status" value="1"/>
</dbReference>
<keyword evidence="6" id="KW-0408">Iron</keyword>
<dbReference type="SUPFAM" id="SSF81296">
    <property type="entry name" value="E set domains"/>
    <property type="match status" value="1"/>
</dbReference>
<proteinExistence type="predicted"/>
<organism evidence="11">
    <name type="scientific">Vitrella brassicaformis</name>
    <dbReference type="NCBI Taxonomy" id="1169539"/>
    <lineage>
        <taxon>Eukaryota</taxon>
        <taxon>Sar</taxon>
        <taxon>Alveolata</taxon>
        <taxon>Colpodellida</taxon>
        <taxon>Vitrellaceae</taxon>
        <taxon>Vitrella</taxon>
    </lineage>
</organism>
<dbReference type="PROSITE" id="PS00559">
    <property type="entry name" value="MOLYBDOPTERIN_EUK"/>
    <property type="match status" value="1"/>
</dbReference>
<gene>
    <name evidence="11" type="ORF">VBRA1451_LOCUS10322</name>
</gene>
<feature type="compositionally biased region" description="Low complexity" evidence="7">
    <location>
        <begin position="450"/>
        <end position="471"/>
    </location>
</feature>
<dbReference type="GO" id="GO:0008482">
    <property type="term" value="F:sulfite oxidase activity"/>
    <property type="evidence" value="ECO:0007669"/>
    <property type="project" value="TreeGrafter"/>
</dbReference>
<keyword evidence="8" id="KW-0812">Transmembrane</keyword>
<evidence type="ECO:0000256" key="3">
    <source>
        <dbReference type="ARBA" id="ARBA00022617"/>
    </source>
</evidence>
<dbReference type="EMBL" id="HBGB01017842">
    <property type="protein sequence ID" value="CAD9055257.1"/>
    <property type="molecule type" value="Transcribed_RNA"/>
</dbReference>
<keyword evidence="8" id="KW-0472">Membrane</keyword>
<evidence type="ECO:0000259" key="9">
    <source>
        <dbReference type="Pfam" id="PF00174"/>
    </source>
</evidence>
<feature type="domain" description="Oxidoreductase molybdopterin-binding" evidence="9">
    <location>
        <begin position="90"/>
        <end position="263"/>
    </location>
</feature>
<dbReference type="GO" id="GO:0006790">
    <property type="term" value="P:sulfur compound metabolic process"/>
    <property type="evidence" value="ECO:0007669"/>
    <property type="project" value="TreeGrafter"/>
</dbReference>
<dbReference type="PANTHER" id="PTHR19372:SF7">
    <property type="entry name" value="SULFITE OXIDASE, MITOCHONDRIAL"/>
    <property type="match status" value="1"/>
</dbReference>
<evidence type="ECO:0000256" key="2">
    <source>
        <dbReference type="ARBA" id="ARBA00022505"/>
    </source>
</evidence>
<evidence type="ECO:0000256" key="4">
    <source>
        <dbReference type="ARBA" id="ARBA00022723"/>
    </source>
</evidence>
<feature type="domain" description="Moybdenum cofactor oxidoreductase dimerisation" evidence="10">
    <location>
        <begin position="292"/>
        <end position="414"/>
    </location>
</feature>
<keyword evidence="8" id="KW-1133">Transmembrane helix</keyword>
<feature type="region of interest" description="Disordered" evidence="7">
    <location>
        <begin position="446"/>
        <end position="471"/>
    </location>
</feature>
<evidence type="ECO:0000256" key="8">
    <source>
        <dbReference type="SAM" id="Phobius"/>
    </source>
</evidence>
<name>A0A7S1P2K1_9ALVE</name>
<comment type="cofactor">
    <cofactor evidence="1">
        <name>Mo-molybdopterin</name>
        <dbReference type="ChEBI" id="CHEBI:71302"/>
    </cofactor>
</comment>
<dbReference type="GO" id="GO:0020037">
    <property type="term" value="F:heme binding"/>
    <property type="evidence" value="ECO:0007669"/>
    <property type="project" value="TreeGrafter"/>
</dbReference>
<keyword evidence="4" id="KW-0479">Metal-binding</keyword>
<dbReference type="GO" id="GO:0030151">
    <property type="term" value="F:molybdenum ion binding"/>
    <property type="evidence" value="ECO:0007669"/>
    <property type="project" value="InterPro"/>
</dbReference>
<dbReference type="InterPro" id="IPR022407">
    <property type="entry name" value="OxRdtase_Mopterin_BS"/>
</dbReference>
<dbReference type="FunFam" id="3.90.420.10:FF:000003">
    <property type="entry name" value="Nitrate reductase"/>
    <property type="match status" value="1"/>
</dbReference>
<dbReference type="InterPro" id="IPR000572">
    <property type="entry name" value="OxRdtase_Mopterin-bd_dom"/>
</dbReference>
<evidence type="ECO:0000313" key="11">
    <source>
        <dbReference type="EMBL" id="CAD9055257.1"/>
    </source>
</evidence>
<dbReference type="GO" id="GO:0043436">
    <property type="term" value="P:oxoacid metabolic process"/>
    <property type="evidence" value="ECO:0007669"/>
    <property type="project" value="UniProtKB-ARBA"/>
</dbReference>
<dbReference type="Pfam" id="PF03404">
    <property type="entry name" value="Mo-co_dimer"/>
    <property type="match status" value="1"/>
</dbReference>
<feature type="region of interest" description="Disordered" evidence="7">
    <location>
        <begin position="1"/>
        <end position="22"/>
    </location>
</feature>
<dbReference type="Gene3D" id="3.90.420.10">
    <property type="entry name" value="Oxidoreductase, molybdopterin-binding domain"/>
    <property type="match status" value="1"/>
</dbReference>
<dbReference type="GO" id="GO:0043546">
    <property type="term" value="F:molybdopterin cofactor binding"/>
    <property type="evidence" value="ECO:0007669"/>
    <property type="project" value="InterPro"/>
</dbReference>
<dbReference type="AlphaFoldDB" id="A0A7S1P2K1"/>
<dbReference type="InterPro" id="IPR008335">
    <property type="entry name" value="Mopterin_OxRdtase_euk"/>
</dbReference>